<dbReference type="GO" id="GO:0010774">
    <property type="term" value="P:meiotic strand invasion involved in reciprocal meiotic recombination"/>
    <property type="evidence" value="ECO:0007669"/>
    <property type="project" value="TreeGrafter"/>
</dbReference>
<protein>
    <recommendedName>
        <fullName evidence="3">Homologous-pairing protein 2 homolog</fullName>
    </recommendedName>
</protein>
<feature type="coiled-coil region" evidence="8">
    <location>
        <begin position="74"/>
        <end position="101"/>
    </location>
</feature>
<evidence type="ECO:0000256" key="5">
    <source>
        <dbReference type="ARBA" id="ARBA00023172"/>
    </source>
</evidence>
<reference evidence="11 12" key="1">
    <citation type="submission" date="2016-07" db="EMBL/GenBank/DDBJ databases">
        <title>Pervasive Adenine N6-methylation of Active Genes in Fungi.</title>
        <authorList>
            <consortium name="DOE Joint Genome Institute"/>
            <person name="Mondo S.J."/>
            <person name="Dannebaum R.O."/>
            <person name="Kuo R.C."/>
            <person name="Labutti K."/>
            <person name="Haridas S."/>
            <person name="Kuo A."/>
            <person name="Salamov A."/>
            <person name="Ahrendt S.R."/>
            <person name="Lipzen A."/>
            <person name="Sullivan W."/>
            <person name="Andreopoulos W.B."/>
            <person name="Clum A."/>
            <person name="Lindquist E."/>
            <person name="Daum C."/>
            <person name="Ramamoorthy G.K."/>
            <person name="Gryganskyi A."/>
            <person name="Culley D."/>
            <person name="Magnuson J.K."/>
            <person name="James T.Y."/>
            <person name="O'Malley M.A."/>
            <person name="Stajich J.E."/>
            <person name="Spatafora J.W."/>
            <person name="Visel A."/>
            <person name="Grigoriev I.V."/>
        </authorList>
    </citation>
    <scope>NUCLEOTIDE SEQUENCE [LARGE SCALE GENOMIC DNA]</scope>
    <source>
        <strain evidence="11 12">JEL800</strain>
    </source>
</reference>
<dbReference type="PANTHER" id="PTHR15938">
    <property type="entry name" value="TBP-1 INTERACTING PROTEIN"/>
    <property type="match status" value="1"/>
</dbReference>
<gene>
    <name evidence="11" type="ORF">BCR33DRAFT_715355</name>
</gene>
<comment type="subcellular location">
    <subcellularLocation>
        <location evidence="1">Nucleus</location>
    </subcellularLocation>
</comment>
<dbReference type="EMBL" id="MCGO01000015">
    <property type="protein sequence ID" value="ORY46962.1"/>
    <property type="molecule type" value="Genomic_DNA"/>
</dbReference>
<feature type="domain" description="Leucine zipper with capping helix" evidence="10">
    <location>
        <begin position="139"/>
        <end position="196"/>
    </location>
</feature>
<keyword evidence="12" id="KW-1185">Reference proteome</keyword>
<dbReference type="AlphaFoldDB" id="A0A1Y2CIW1"/>
<name>A0A1Y2CIW1_9FUNG</name>
<comment type="caution">
    <text evidence="11">The sequence shown here is derived from an EMBL/GenBank/DDBJ whole genome shotgun (WGS) entry which is preliminary data.</text>
</comment>
<dbReference type="Pfam" id="PF18517">
    <property type="entry name" value="LZ3wCH"/>
    <property type="match status" value="1"/>
</dbReference>
<feature type="domain" description="Homologous-pairing protein 2 winged helix" evidence="9">
    <location>
        <begin position="1"/>
        <end position="62"/>
    </location>
</feature>
<evidence type="ECO:0000256" key="1">
    <source>
        <dbReference type="ARBA" id="ARBA00004123"/>
    </source>
</evidence>
<comment type="similarity">
    <text evidence="2">Belongs to the HOP2 family.</text>
</comment>
<keyword evidence="6" id="KW-0539">Nucleus</keyword>
<evidence type="ECO:0000313" key="11">
    <source>
        <dbReference type="EMBL" id="ORY46962.1"/>
    </source>
</evidence>
<dbReference type="GO" id="GO:0007129">
    <property type="term" value="P:homologous chromosome pairing at meiosis"/>
    <property type="evidence" value="ECO:0007669"/>
    <property type="project" value="TreeGrafter"/>
</dbReference>
<dbReference type="PANTHER" id="PTHR15938:SF0">
    <property type="entry name" value="HOMOLOGOUS-PAIRING PROTEIN 2 HOMOLOG"/>
    <property type="match status" value="1"/>
</dbReference>
<organism evidence="11 12">
    <name type="scientific">Rhizoclosmatium globosum</name>
    <dbReference type="NCBI Taxonomy" id="329046"/>
    <lineage>
        <taxon>Eukaryota</taxon>
        <taxon>Fungi</taxon>
        <taxon>Fungi incertae sedis</taxon>
        <taxon>Chytridiomycota</taxon>
        <taxon>Chytridiomycota incertae sedis</taxon>
        <taxon>Chytridiomycetes</taxon>
        <taxon>Chytridiales</taxon>
        <taxon>Chytriomycetaceae</taxon>
        <taxon>Rhizoclosmatium</taxon>
    </lineage>
</organism>
<keyword evidence="7" id="KW-0469">Meiosis</keyword>
<dbReference type="Pfam" id="PF07106">
    <property type="entry name" value="WHD_TBPIP"/>
    <property type="match status" value="1"/>
</dbReference>
<dbReference type="InterPro" id="IPR010776">
    <property type="entry name" value="Hop2_WH_dom"/>
</dbReference>
<evidence type="ECO:0000256" key="7">
    <source>
        <dbReference type="ARBA" id="ARBA00023254"/>
    </source>
</evidence>
<evidence type="ECO:0000256" key="3">
    <source>
        <dbReference type="ARBA" id="ARBA00016093"/>
    </source>
</evidence>
<evidence type="ECO:0000259" key="9">
    <source>
        <dbReference type="Pfam" id="PF07106"/>
    </source>
</evidence>
<dbReference type="InterPro" id="IPR036388">
    <property type="entry name" value="WH-like_DNA-bd_sf"/>
</dbReference>
<proteinExistence type="inferred from homology"/>
<dbReference type="GO" id="GO:0120231">
    <property type="term" value="C:DNA recombinase auxiliary factor complex"/>
    <property type="evidence" value="ECO:0007669"/>
    <property type="project" value="TreeGrafter"/>
</dbReference>
<dbReference type="Proteomes" id="UP000193642">
    <property type="component" value="Unassembled WGS sequence"/>
</dbReference>
<accession>A0A1Y2CIW1</accession>
<evidence type="ECO:0000256" key="6">
    <source>
        <dbReference type="ARBA" id="ARBA00023242"/>
    </source>
</evidence>
<dbReference type="GO" id="GO:0120230">
    <property type="term" value="F:recombinase activator activity"/>
    <property type="evidence" value="ECO:0007669"/>
    <property type="project" value="TreeGrafter"/>
</dbReference>
<evidence type="ECO:0000256" key="2">
    <source>
        <dbReference type="ARBA" id="ARBA00007922"/>
    </source>
</evidence>
<dbReference type="OrthoDB" id="272266at2759"/>
<dbReference type="GO" id="GO:0003690">
    <property type="term" value="F:double-stranded DNA binding"/>
    <property type="evidence" value="ECO:0007669"/>
    <property type="project" value="TreeGrafter"/>
</dbReference>
<sequence length="208" mass="23640">DARETILKYMIAQNRPYNSTDVFTNLHSKIGKTLVGKILDKLVEEKEITGKAFGKTMVYFANQDASDVPSTEEMREMDLQIASLKEEAATLKAENSAKEKALTSLLNTAKTADLQAQLDQLNAEVRTTPSLRSGTRKLTVEDKNRADKKLDANRKEWRVRRKYFKDAWNMMNESMTRQQANDILEEIGIETDEMVGVDFDKDPLDGLM</sequence>
<dbReference type="GO" id="GO:0000794">
    <property type="term" value="C:condensed nuclear chromosome"/>
    <property type="evidence" value="ECO:0007669"/>
    <property type="project" value="TreeGrafter"/>
</dbReference>
<evidence type="ECO:0000259" key="10">
    <source>
        <dbReference type="Pfam" id="PF18517"/>
    </source>
</evidence>
<dbReference type="InterPro" id="IPR040661">
    <property type="entry name" value="LZ3wCH"/>
</dbReference>
<keyword evidence="4 8" id="KW-0175">Coiled coil</keyword>
<keyword evidence="5" id="KW-0233">DNA recombination</keyword>
<evidence type="ECO:0000256" key="8">
    <source>
        <dbReference type="SAM" id="Coils"/>
    </source>
</evidence>
<dbReference type="GO" id="GO:0000709">
    <property type="term" value="P:meiotic joint molecule formation"/>
    <property type="evidence" value="ECO:0007669"/>
    <property type="project" value="TreeGrafter"/>
</dbReference>
<dbReference type="Gene3D" id="1.10.10.10">
    <property type="entry name" value="Winged helix-like DNA-binding domain superfamily/Winged helix DNA-binding domain"/>
    <property type="match status" value="1"/>
</dbReference>
<feature type="non-terminal residue" evidence="11">
    <location>
        <position position="1"/>
    </location>
</feature>
<evidence type="ECO:0000256" key="4">
    <source>
        <dbReference type="ARBA" id="ARBA00023054"/>
    </source>
</evidence>
<dbReference type="STRING" id="329046.A0A1Y2CIW1"/>
<evidence type="ECO:0000313" key="12">
    <source>
        <dbReference type="Proteomes" id="UP000193642"/>
    </source>
</evidence>